<evidence type="ECO:0000259" key="7">
    <source>
        <dbReference type="Pfam" id="PF12862"/>
    </source>
</evidence>
<dbReference type="InterPro" id="IPR026000">
    <property type="entry name" value="Apc5_dom"/>
</dbReference>
<keyword evidence="5" id="KW-0833">Ubl conjugation pathway</keyword>
<evidence type="ECO:0000256" key="6">
    <source>
        <dbReference type="ARBA" id="ARBA00023306"/>
    </source>
</evidence>
<dbReference type="PANTHER" id="PTHR12830:SF9">
    <property type="entry name" value="ANAPHASE-PROMOTING COMPLEX SUBUNIT 5"/>
    <property type="match status" value="1"/>
</dbReference>
<sequence>MSSDDAPSLAVVQSSSHVLKPHHIALLAVLLLCSSKVSSPTGESYSADLQLHVHRILLQEMAEITEPRSYQQLIKDIVIAPRADLVEVRRLAATLAAVPKHLHTADKFADFFTGLHCPQRSGLALDLRADIHGLIMERDDLPGPNQMERRSFFGLFARRCYLTFIKMSFEAVTRLRTEFYAWAATNSNEAYAPVTPRGIKDRFLFPADVDSKRHPQPQAYGHFERNASVGNTQLAADNLREFFNQQFSDTRDSVLRQHSLLNLGRLHFAWGEYDAARKVLLEGIAVSRTNADKMTLHYCMNLLRRLPTNDGSEPQLTVIQEHTPSMDVLWDVKKIMDTVGQEIVAQTEENIVLTFTSPATDDDARLSALFGRARVYARQGLCEDALVVLLEPSTWAGLNLRQYQDWADEVWNVLMLTTSRKGQKRQYYEYFRARKPNAELDLKAFLAEAPGDRHGMLEAALQKCMDARRLGGATLGTEPLLTALGEAKATGNWALYRVGVVMLADWGLNMGMVSTVRETLEECLPQLMSGEDVEQRAYAEYTYARCLLTEAKGSHTQELLETVLHFLRHAEAGYVSLQMPAALQAVQYMIAVVCHNMGPAYVQKRDEAAAQRLATQAEAARWAGEQVDEQFKEVMEVVTQVGITIAGR</sequence>
<dbReference type="GO" id="GO:0070979">
    <property type="term" value="P:protein K11-linked ubiquitination"/>
    <property type="evidence" value="ECO:0007669"/>
    <property type="project" value="TreeGrafter"/>
</dbReference>
<keyword evidence="9" id="KW-1185">Reference proteome</keyword>
<feature type="domain" description="Anaphase-promoting complex subunit 5" evidence="7">
    <location>
        <begin position="225"/>
        <end position="306"/>
    </location>
</feature>
<dbReference type="InParanoid" id="A0A165GVQ4"/>
<dbReference type="GO" id="GO:0005680">
    <property type="term" value="C:anaphase-promoting complex"/>
    <property type="evidence" value="ECO:0007669"/>
    <property type="project" value="InterPro"/>
</dbReference>
<dbReference type="Proteomes" id="UP000077266">
    <property type="component" value="Unassembled WGS sequence"/>
</dbReference>
<dbReference type="EMBL" id="KV426035">
    <property type="protein sequence ID" value="KZV91078.1"/>
    <property type="molecule type" value="Genomic_DNA"/>
</dbReference>
<dbReference type="OrthoDB" id="2504561at2759"/>
<name>A0A165GVQ4_EXIGL</name>
<dbReference type="Pfam" id="PF12862">
    <property type="entry name" value="ANAPC5"/>
    <property type="match status" value="1"/>
</dbReference>
<dbReference type="STRING" id="1314781.A0A165GVQ4"/>
<keyword evidence="4" id="KW-0498">Mitosis</keyword>
<dbReference type="InterPro" id="IPR037679">
    <property type="entry name" value="Apc5"/>
</dbReference>
<gene>
    <name evidence="8" type="ORF">EXIGLDRAFT_770244</name>
</gene>
<reference evidence="8 9" key="1">
    <citation type="journal article" date="2016" name="Mol. Biol. Evol.">
        <title>Comparative Genomics of Early-Diverging Mushroom-Forming Fungi Provides Insights into the Origins of Lignocellulose Decay Capabilities.</title>
        <authorList>
            <person name="Nagy L.G."/>
            <person name="Riley R."/>
            <person name="Tritt A."/>
            <person name="Adam C."/>
            <person name="Daum C."/>
            <person name="Floudas D."/>
            <person name="Sun H."/>
            <person name="Yadav J.S."/>
            <person name="Pangilinan J."/>
            <person name="Larsson K.H."/>
            <person name="Matsuura K."/>
            <person name="Barry K."/>
            <person name="Labutti K."/>
            <person name="Kuo R."/>
            <person name="Ohm R.A."/>
            <person name="Bhattacharya S.S."/>
            <person name="Shirouzu T."/>
            <person name="Yoshinaga Y."/>
            <person name="Martin F.M."/>
            <person name="Grigoriev I.V."/>
            <person name="Hibbett D.S."/>
        </authorList>
    </citation>
    <scope>NUCLEOTIDE SEQUENCE [LARGE SCALE GENOMIC DNA]</scope>
    <source>
        <strain evidence="8 9">HHB12029</strain>
    </source>
</reference>
<evidence type="ECO:0000256" key="4">
    <source>
        <dbReference type="ARBA" id="ARBA00022776"/>
    </source>
</evidence>
<dbReference type="GO" id="GO:0045842">
    <property type="term" value="P:positive regulation of mitotic metaphase/anaphase transition"/>
    <property type="evidence" value="ECO:0007669"/>
    <property type="project" value="TreeGrafter"/>
</dbReference>
<dbReference type="GO" id="GO:0051301">
    <property type="term" value="P:cell division"/>
    <property type="evidence" value="ECO:0007669"/>
    <property type="project" value="UniProtKB-KW"/>
</dbReference>
<dbReference type="AlphaFoldDB" id="A0A165GVQ4"/>
<evidence type="ECO:0000256" key="3">
    <source>
        <dbReference type="ARBA" id="ARBA00022618"/>
    </source>
</evidence>
<evidence type="ECO:0000256" key="2">
    <source>
        <dbReference type="ARBA" id="ARBA00016066"/>
    </source>
</evidence>
<keyword evidence="3" id="KW-0132">Cell division</keyword>
<keyword evidence="6" id="KW-0131">Cell cycle</keyword>
<organism evidence="8 9">
    <name type="scientific">Exidia glandulosa HHB12029</name>
    <dbReference type="NCBI Taxonomy" id="1314781"/>
    <lineage>
        <taxon>Eukaryota</taxon>
        <taxon>Fungi</taxon>
        <taxon>Dikarya</taxon>
        <taxon>Basidiomycota</taxon>
        <taxon>Agaricomycotina</taxon>
        <taxon>Agaricomycetes</taxon>
        <taxon>Auriculariales</taxon>
        <taxon>Exidiaceae</taxon>
        <taxon>Exidia</taxon>
    </lineage>
</organism>
<evidence type="ECO:0000313" key="8">
    <source>
        <dbReference type="EMBL" id="KZV91078.1"/>
    </source>
</evidence>
<evidence type="ECO:0000256" key="5">
    <source>
        <dbReference type="ARBA" id="ARBA00022786"/>
    </source>
</evidence>
<dbReference type="GO" id="GO:0031145">
    <property type="term" value="P:anaphase-promoting complex-dependent catabolic process"/>
    <property type="evidence" value="ECO:0007669"/>
    <property type="project" value="TreeGrafter"/>
</dbReference>
<protein>
    <recommendedName>
        <fullName evidence="2">Anaphase-promoting complex subunit 5</fullName>
    </recommendedName>
</protein>
<proteinExistence type="inferred from homology"/>
<evidence type="ECO:0000256" key="1">
    <source>
        <dbReference type="ARBA" id="ARBA00007450"/>
    </source>
</evidence>
<accession>A0A165GVQ4</accession>
<evidence type="ECO:0000313" key="9">
    <source>
        <dbReference type="Proteomes" id="UP000077266"/>
    </source>
</evidence>
<dbReference type="PANTHER" id="PTHR12830">
    <property type="entry name" value="ANAPHASE-PROMOTING COMPLEX SUBUNIT 5"/>
    <property type="match status" value="1"/>
</dbReference>
<comment type="similarity">
    <text evidence="1">Belongs to the APC5 family.</text>
</comment>